<dbReference type="PROSITE" id="PS50112">
    <property type="entry name" value="PAS"/>
    <property type="match status" value="1"/>
</dbReference>
<name>A0ABV3SCR5_9HYPH</name>
<evidence type="ECO:0000259" key="8">
    <source>
        <dbReference type="PROSITE" id="PS50112"/>
    </source>
</evidence>
<feature type="domain" description="Histidine kinase" evidence="7">
    <location>
        <begin position="1126"/>
        <end position="1347"/>
    </location>
</feature>
<dbReference type="SMART" id="SM00091">
    <property type="entry name" value="PAS"/>
    <property type="match status" value="2"/>
</dbReference>
<keyword evidence="10" id="KW-1185">Reference proteome</keyword>
<feature type="region of interest" description="Disordered" evidence="6">
    <location>
        <begin position="516"/>
        <end position="578"/>
    </location>
</feature>
<dbReference type="EMBL" id="JBDPGJ010000001">
    <property type="protein sequence ID" value="MEX0404538.1"/>
    <property type="molecule type" value="Genomic_DNA"/>
</dbReference>
<dbReference type="CDD" id="cd00130">
    <property type="entry name" value="PAS"/>
    <property type="match status" value="1"/>
</dbReference>
<dbReference type="InterPro" id="IPR004358">
    <property type="entry name" value="Sig_transdc_His_kin-like_C"/>
</dbReference>
<feature type="region of interest" description="Disordered" evidence="6">
    <location>
        <begin position="311"/>
        <end position="379"/>
    </location>
</feature>
<dbReference type="SMART" id="SM00387">
    <property type="entry name" value="HATPase_c"/>
    <property type="match status" value="1"/>
</dbReference>
<keyword evidence="3" id="KW-0597">Phosphoprotein</keyword>
<feature type="compositionally biased region" description="Basic and acidic residues" evidence="6">
    <location>
        <begin position="680"/>
        <end position="694"/>
    </location>
</feature>
<dbReference type="SUPFAM" id="SSF55874">
    <property type="entry name" value="ATPase domain of HSP90 chaperone/DNA topoisomerase II/histidine kinase"/>
    <property type="match status" value="1"/>
</dbReference>
<dbReference type="RefSeq" id="WP_367952424.1">
    <property type="nucleotide sequence ID" value="NZ_JBDPGJ010000001.1"/>
</dbReference>
<dbReference type="Pfam" id="PF00989">
    <property type="entry name" value="PAS"/>
    <property type="match status" value="1"/>
</dbReference>
<dbReference type="InterPro" id="IPR013767">
    <property type="entry name" value="PAS_fold"/>
</dbReference>
<organism evidence="9 10">
    <name type="scientific">Aquibium pacificus</name>
    <dbReference type="NCBI Taxonomy" id="3153579"/>
    <lineage>
        <taxon>Bacteria</taxon>
        <taxon>Pseudomonadati</taxon>
        <taxon>Pseudomonadota</taxon>
        <taxon>Alphaproteobacteria</taxon>
        <taxon>Hyphomicrobiales</taxon>
        <taxon>Phyllobacteriaceae</taxon>
        <taxon>Aquibium</taxon>
    </lineage>
</organism>
<proteinExistence type="predicted"/>
<comment type="caution">
    <text evidence="9">The sequence shown here is derived from an EMBL/GenBank/DDBJ whole genome shotgun (WGS) entry which is preliminary data.</text>
</comment>
<keyword evidence="4" id="KW-0808">Transferase</keyword>
<dbReference type="Gene3D" id="1.10.287.130">
    <property type="match status" value="1"/>
</dbReference>
<evidence type="ECO:0000313" key="9">
    <source>
        <dbReference type="EMBL" id="MEX0404538.1"/>
    </source>
</evidence>
<dbReference type="PANTHER" id="PTHR43047:SF72">
    <property type="entry name" value="OSMOSENSING HISTIDINE PROTEIN KINASE SLN1"/>
    <property type="match status" value="1"/>
</dbReference>
<dbReference type="CDD" id="cd00082">
    <property type="entry name" value="HisKA"/>
    <property type="match status" value="1"/>
</dbReference>
<protein>
    <recommendedName>
        <fullName evidence="2">histidine kinase</fullName>
        <ecNumber evidence="2">2.7.13.3</ecNumber>
    </recommendedName>
</protein>
<feature type="compositionally biased region" description="Low complexity" evidence="6">
    <location>
        <begin position="324"/>
        <end position="336"/>
    </location>
</feature>
<feature type="region of interest" description="Disordered" evidence="6">
    <location>
        <begin position="622"/>
        <end position="791"/>
    </location>
</feature>
<dbReference type="Gene3D" id="3.30.450.20">
    <property type="entry name" value="PAS domain"/>
    <property type="match status" value="1"/>
</dbReference>
<sequence>MASSEYSFIDIAVLDAVRARFAAGHALAILSADLEEVIWANGPGAKLFGFPDIEAIMGASAGLGFAQRRQIAATTGFPRIGTDRPLLVRLASGVTSRAIPFLASSVTLPDGEVGILLAAPPAAGDDRNPGELARLAISGFSEAGYFAALLSGATVVAATPGFQALGIETETVDGLVADVADAQDRLVKRLIPAASGRIPAGIARLTDEPGMHLLVAVDDPDLYRHDDFFEGDEEPDPKALQERGLPQGESGPGRSPWTPASPAAELPEVGDDAADSSSPEVAPEAHPGAKDEVSPEHRAGIDRWYFEADAAAAADAQEEPPPASSSEPVASVGEEGLPAPDEGPAPVIEETESAPEETQPALEDAENISVPPSPAPATEYRNTAPVRFAWRTDAVGNFSSISPEFLIAVGAAETAVIGRSFAQVAEHFGMDPGHEIAGLLERRDTWSGRTVLWPIEGTDLAAPVDLAALPVYARNRSFEGFRGFGIARLGDAVAAPRPPTLLPNVSAAEEIPAPEAEEPVPAADDGNKPAEAAPSDDVVDSAEAGLIATDEPETAPAAPADPAPESRDDPFRGETPVIAIEEARYRRYSDKIIRLAEHRPNQPERGLSPVERNAFREIGDRLKEVTQPSARQPESERAAENGETLAETEPVAPPSPVDQVSPQEAEEDTTVLPLLSDATSRSDEPEANDPRLVEELPYIEVEEELFDEPLPPEQAASDADSGNGQAPVPHEEEQAPALPEEFAFDGDRLPARHAGHVFDGQAYESREEVEDVAAQGFQVPESDDGDMEDVSLQPVDGATAASQGDDGEVDGAEIEEVSEEVGQPDPVDPAVQPETHGPADLPFLPSAVSSLVSDAPAPDADAEVLSRLPLPLLIHRGDRLLFANRAFCELTGYESLDDLEESGGLGQLFLEPYQSEAENGEPARGTVLSTKAGHTIPVRAHLQSVPWMGGKALLLALSPLEVAPPLPLASGPDAESATGFGDRVEEMRTILDTATDGVVLITPEGTIRSISRPAEALFGYEDKEVAGKPFAVLFAVESQRAARDYLESLSENGVASVLNDGREVIGREAQGRFIPLFMTIGRLPGGNGYCAVMRDITQWKRAEEELTHARALAERASSQKSEFLARVSHEIRTPLNAIIGFSELMMDEKFGPMGNDRYRDYLRDINRSGSHVLDLVNDLLDISKIEAGEQEMAYEAVSLNDVLAETVAMMQPQANRERVIIRSSFASRLPEVVADLRSIRQIGLNLLSNAVRFTQPGGQVIVSTSCEATGDVVMRVRDTGVGMSAAEIEQALKPFKQINSLKRKRTDGTGLGLPLTKAMVEANRARFAINSTPGEGTLVEVTFPSARVLAG</sequence>
<gene>
    <name evidence="9" type="ORF">ABGN05_02550</name>
</gene>
<dbReference type="InterPro" id="IPR000014">
    <property type="entry name" value="PAS"/>
</dbReference>
<dbReference type="InterPro" id="IPR003661">
    <property type="entry name" value="HisK_dim/P_dom"/>
</dbReference>
<evidence type="ECO:0000259" key="7">
    <source>
        <dbReference type="PROSITE" id="PS50109"/>
    </source>
</evidence>
<evidence type="ECO:0000256" key="1">
    <source>
        <dbReference type="ARBA" id="ARBA00000085"/>
    </source>
</evidence>
<evidence type="ECO:0000256" key="6">
    <source>
        <dbReference type="SAM" id="MobiDB-lite"/>
    </source>
</evidence>
<dbReference type="Pfam" id="PF02518">
    <property type="entry name" value="HATPase_c"/>
    <property type="match status" value="1"/>
</dbReference>
<dbReference type="Proteomes" id="UP001556692">
    <property type="component" value="Unassembled WGS sequence"/>
</dbReference>
<dbReference type="InterPro" id="IPR003594">
    <property type="entry name" value="HATPase_dom"/>
</dbReference>
<reference evidence="9 10" key="1">
    <citation type="submission" date="2024-05" db="EMBL/GenBank/DDBJ databases">
        <authorList>
            <person name="Jiang F."/>
        </authorList>
    </citation>
    <scope>NUCLEOTIDE SEQUENCE [LARGE SCALE GENOMIC DNA]</scope>
    <source>
        <strain evidence="9 10">LZ166</strain>
    </source>
</reference>
<feature type="region of interest" description="Disordered" evidence="6">
    <location>
        <begin position="816"/>
        <end position="842"/>
    </location>
</feature>
<feature type="compositionally biased region" description="Basic and acidic residues" evidence="6">
    <location>
        <begin position="287"/>
        <end position="296"/>
    </location>
</feature>
<feature type="domain" description="PAS" evidence="8">
    <location>
        <begin position="983"/>
        <end position="1053"/>
    </location>
</feature>
<dbReference type="SUPFAM" id="SSF55785">
    <property type="entry name" value="PYP-like sensor domain (PAS domain)"/>
    <property type="match status" value="1"/>
</dbReference>
<dbReference type="PANTHER" id="PTHR43047">
    <property type="entry name" value="TWO-COMPONENT HISTIDINE PROTEIN KINASE"/>
    <property type="match status" value="1"/>
</dbReference>
<dbReference type="InterPro" id="IPR036890">
    <property type="entry name" value="HATPase_C_sf"/>
</dbReference>
<dbReference type="InterPro" id="IPR035965">
    <property type="entry name" value="PAS-like_dom_sf"/>
</dbReference>
<dbReference type="EC" id="2.7.13.3" evidence="2"/>
<evidence type="ECO:0000256" key="2">
    <source>
        <dbReference type="ARBA" id="ARBA00012438"/>
    </source>
</evidence>
<keyword evidence="5" id="KW-0418">Kinase</keyword>
<dbReference type="Gene3D" id="3.30.565.10">
    <property type="entry name" value="Histidine kinase-like ATPase, C-terminal domain"/>
    <property type="match status" value="1"/>
</dbReference>
<accession>A0ABV3SCR5</accession>
<evidence type="ECO:0000256" key="3">
    <source>
        <dbReference type="ARBA" id="ARBA00022553"/>
    </source>
</evidence>
<dbReference type="Pfam" id="PF00512">
    <property type="entry name" value="HisKA"/>
    <property type="match status" value="1"/>
</dbReference>
<dbReference type="InterPro" id="IPR036097">
    <property type="entry name" value="HisK_dim/P_sf"/>
</dbReference>
<dbReference type="SMART" id="SM00388">
    <property type="entry name" value="HisKA"/>
    <property type="match status" value="1"/>
</dbReference>
<dbReference type="SUPFAM" id="SSF47384">
    <property type="entry name" value="Homodimeric domain of signal transducing histidine kinase"/>
    <property type="match status" value="1"/>
</dbReference>
<dbReference type="NCBIfam" id="TIGR00229">
    <property type="entry name" value="sensory_box"/>
    <property type="match status" value="1"/>
</dbReference>
<comment type="catalytic activity">
    <reaction evidence="1">
        <text>ATP + protein L-histidine = ADP + protein N-phospho-L-histidine.</text>
        <dbReference type="EC" id="2.7.13.3"/>
    </reaction>
</comment>
<dbReference type="PRINTS" id="PR00344">
    <property type="entry name" value="BCTRLSENSOR"/>
</dbReference>
<feature type="region of interest" description="Disordered" evidence="6">
    <location>
        <begin position="225"/>
        <end position="296"/>
    </location>
</feature>
<dbReference type="Pfam" id="PF13188">
    <property type="entry name" value="PAS_8"/>
    <property type="match status" value="1"/>
</dbReference>
<evidence type="ECO:0000256" key="5">
    <source>
        <dbReference type="ARBA" id="ARBA00022777"/>
    </source>
</evidence>
<dbReference type="InterPro" id="IPR005467">
    <property type="entry name" value="His_kinase_dom"/>
</dbReference>
<dbReference type="PROSITE" id="PS50109">
    <property type="entry name" value="HIS_KIN"/>
    <property type="match status" value="1"/>
</dbReference>
<evidence type="ECO:0000256" key="4">
    <source>
        <dbReference type="ARBA" id="ARBA00022679"/>
    </source>
</evidence>
<evidence type="ECO:0000313" key="10">
    <source>
        <dbReference type="Proteomes" id="UP001556692"/>
    </source>
</evidence>